<dbReference type="EnsemblProtists" id="EKX39519">
    <property type="protein sequence ID" value="EKX39519"/>
    <property type="gene ID" value="GUITHDRAFT_143502"/>
</dbReference>
<dbReference type="AlphaFoldDB" id="L1IUE1"/>
<proteinExistence type="predicted"/>
<feature type="region of interest" description="Disordered" evidence="1">
    <location>
        <begin position="86"/>
        <end position="108"/>
    </location>
</feature>
<accession>L1IUE1</accession>
<dbReference type="KEGG" id="gtt:GUITHDRAFT_143502"/>
<dbReference type="EMBL" id="JH993039">
    <property type="protein sequence ID" value="EKX39519.1"/>
    <property type="molecule type" value="Genomic_DNA"/>
</dbReference>
<reference evidence="4" key="2">
    <citation type="submission" date="2012-11" db="EMBL/GenBank/DDBJ databases">
        <authorList>
            <person name="Kuo A."/>
            <person name="Curtis B.A."/>
            <person name="Tanifuji G."/>
            <person name="Burki F."/>
            <person name="Gruber A."/>
            <person name="Irimia M."/>
            <person name="Maruyama S."/>
            <person name="Arias M.C."/>
            <person name="Ball S.G."/>
            <person name="Gile G.H."/>
            <person name="Hirakawa Y."/>
            <person name="Hopkins J.F."/>
            <person name="Rensing S.A."/>
            <person name="Schmutz J."/>
            <person name="Symeonidi A."/>
            <person name="Elias M."/>
            <person name="Eveleigh R.J."/>
            <person name="Herman E.K."/>
            <person name="Klute M.J."/>
            <person name="Nakayama T."/>
            <person name="Obornik M."/>
            <person name="Reyes-Prieto A."/>
            <person name="Armbrust E.V."/>
            <person name="Aves S.J."/>
            <person name="Beiko R.G."/>
            <person name="Coutinho P."/>
            <person name="Dacks J.B."/>
            <person name="Durnford D.G."/>
            <person name="Fast N.M."/>
            <person name="Green B.R."/>
            <person name="Grisdale C."/>
            <person name="Hempe F."/>
            <person name="Henrissat B."/>
            <person name="Hoppner M.P."/>
            <person name="Ishida K.-I."/>
            <person name="Kim E."/>
            <person name="Koreny L."/>
            <person name="Kroth P.G."/>
            <person name="Liu Y."/>
            <person name="Malik S.-B."/>
            <person name="Maier U.G."/>
            <person name="McRose D."/>
            <person name="Mock T."/>
            <person name="Neilson J.A."/>
            <person name="Onodera N.T."/>
            <person name="Poole A.M."/>
            <person name="Pritham E.J."/>
            <person name="Richards T.A."/>
            <person name="Rocap G."/>
            <person name="Roy S.W."/>
            <person name="Sarai C."/>
            <person name="Schaack S."/>
            <person name="Shirato S."/>
            <person name="Slamovits C.H."/>
            <person name="Spencer D.F."/>
            <person name="Suzuki S."/>
            <person name="Worden A.Z."/>
            <person name="Zauner S."/>
            <person name="Barry K."/>
            <person name="Bell C."/>
            <person name="Bharti A.K."/>
            <person name="Crow J.A."/>
            <person name="Grimwood J."/>
            <person name="Kramer R."/>
            <person name="Lindquist E."/>
            <person name="Lucas S."/>
            <person name="Salamov A."/>
            <person name="McFadden G.I."/>
            <person name="Lane C.E."/>
            <person name="Keeling P.J."/>
            <person name="Gray M.W."/>
            <person name="Grigoriev I.V."/>
            <person name="Archibald J.M."/>
        </authorList>
    </citation>
    <scope>NUCLEOTIDE SEQUENCE</scope>
    <source>
        <strain evidence="4">CCMP2712</strain>
    </source>
</reference>
<protein>
    <submittedName>
        <fullName evidence="2 3">Uncharacterized protein</fullName>
    </submittedName>
</protein>
<dbReference type="Proteomes" id="UP000011087">
    <property type="component" value="Unassembled WGS sequence"/>
</dbReference>
<reference evidence="2 4" key="1">
    <citation type="journal article" date="2012" name="Nature">
        <title>Algal genomes reveal evolutionary mosaicism and the fate of nucleomorphs.</title>
        <authorList>
            <consortium name="DOE Joint Genome Institute"/>
            <person name="Curtis B.A."/>
            <person name="Tanifuji G."/>
            <person name="Burki F."/>
            <person name="Gruber A."/>
            <person name="Irimia M."/>
            <person name="Maruyama S."/>
            <person name="Arias M.C."/>
            <person name="Ball S.G."/>
            <person name="Gile G.H."/>
            <person name="Hirakawa Y."/>
            <person name="Hopkins J.F."/>
            <person name="Kuo A."/>
            <person name="Rensing S.A."/>
            <person name="Schmutz J."/>
            <person name="Symeonidi A."/>
            <person name="Elias M."/>
            <person name="Eveleigh R.J."/>
            <person name="Herman E.K."/>
            <person name="Klute M.J."/>
            <person name="Nakayama T."/>
            <person name="Obornik M."/>
            <person name="Reyes-Prieto A."/>
            <person name="Armbrust E.V."/>
            <person name="Aves S.J."/>
            <person name="Beiko R.G."/>
            <person name="Coutinho P."/>
            <person name="Dacks J.B."/>
            <person name="Durnford D.G."/>
            <person name="Fast N.M."/>
            <person name="Green B.R."/>
            <person name="Grisdale C.J."/>
            <person name="Hempel F."/>
            <person name="Henrissat B."/>
            <person name="Hoppner M.P."/>
            <person name="Ishida K."/>
            <person name="Kim E."/>
            <person name="Koreny L."/>
            <person name="Kroth P.G."/>
            <person name="Liu Y."/>
            <person name="Malik S.B."/>
            <person name="Maier U.G."/>
            <person name="McRose D."/>
            <person name="Mock T."/>
            <person name="Neilson J.A."/>
            <person name="Onodera N.T."/>
            <person name="Poole A.M."/>
            <person name="Pritham E.J."/>
            <person name="Richards T.A."/>
            <person name="Rocap G."/>
            <person name="Roy S.W."/>
            <person name="Sarai C."/>
            <person name="Schaack S."/>
            <person name="Shirato S."/>
            <person name="Slamovits C.H."/>
            <person name="Spencer D.F."/>
            <person name="Suzuki S."/>
            <person name="Worden A.Z."/>
            <person name="Zauner S."/>
            <person name="Barry K."/>
            <person name="Bell C."/>
            <person name="Bharti A.K."/>
            <person name="Crow J.A."/>
            <person name="Grimwood J."/>
            <person name="Kramer R."/>
            <person name="Lindquist E."/>
            <person name="Lucas S."/>
            <person name="Salamov A."/>
            <person name="McFadden G.I."/>
            <person name="Lane C.E."/>
            <person name="Keeling P.J."/>
            <person name="Gray M.W."/>
            <person name="Grigoriev I.V."/>
            <person name="Archibald J.M."/>
        </authorList>
    </citation>
    <scope>NUCLEOTIDE SEQUENCE</scope>
    <source>
        <strain evidence="2 4">CCMP2712</strain>
    </source>
</reference>
<dbReference type="RefSeq" id="XP_005826499.1">
    <property type="nucleotide sequence ID" value="XM_005826442.1"/>
</dbReference>
<dbReference type="HOGENOM" id="CLU_268184_0_0_1"/>
<name>L1IUE1_GUITC</name>
<evidence type="ECO:0000313" key="2">
    <source>
        <dbReference type="EMBL" id="EKX39519.1"/>
    </source>
</evidence>
<evidence type="ECO:0000313" key="3">
    <source>
        <dbReference type="EnsemblProtists" id="EKX39519"/>
    </source>
</evidence>
<evidence type="ECO:0000256" key="1">
    <source>
        <dbReference type="SAM" id="MobiDB-lite"/>
    </source>
</evidence>
<sequence>MDEQEIKHMIHERFEQQILDELRRAEGTKSRGSRGEEVVSAVVNSIAHDGRFQSFLLDLTESHGKKRGASPGAAAGTLVWTFDSDDGSMGKEGLEGDDGLSYSGSRSTVEEINVEERSRMMEDFGVDSELASICTQLAPTSTEGTQRESLEALMNMPPEEVLADANIKSLFQLLSGVFLNRNLSRETNRVFCSLFAASVGGFHSADLICAWMRGMLGHMSSVNVCVCQAQEKHLMDQIESFSLLSSFFDGIASAWNTLSEEQMNEIFECLCSLYNLQMNTCEKCLQGVHSPSNQCFPSMFLFVLADSSLSWMEVLFSRSSARHAFLVQALKASVLSKVADFLSSAGELVELEEEQEKEGILSSYDLFVFTTYHNVNMLALLTRYQETCCMFNNEEARADWIQLHDSNAELPRVENLRPFACDACKLFGCLLTSRSQTASLVNVRQDLLRGLGEVVGSSIRSFCGMEREGRSASAESIATRFIQVTLRVCKMLRDLLESIDTTRPSKRTCEQVLWIAEVCMRVVENAEKDFPDLLFYARLNGEREEGDGDKQLIEWMRAKLSKSTWYAGLAGSKSFGEMSEEMNTLSQVVAERVFEISPTEQSERLFSVLTFFLSPGRSRLHLYASTKFKHWTKQAKLEFQNSCCRDFPGQNLRSYRYLRQVEKSLQGNGWEDLLDRARLECISDLFTRMENRADFLAADSHTTDINTSWNLVMDLASPQHNANDCALLWDKLLAAVVNYLEDIDSKGNDSIRLSFMWAFKRLCWLTASPLVHRVCKDSKLLKQWIEINIDVDGESKEEHPLLRRNPEQETLLLILLRFISHNISLWIEILTEIPNLRLYVLGRYRVEAAGDKLAPARGHEPKDFVHELQQAFDPMYGEDMTQASGSLVIDREALLCDDIITSGTFFSIGLAGSIEEGQQDVLRLPATLRCIIEKEGKVISSKAAQMKPPYDLDSLIHFPTQDGFIQACHGFLASIPAAAMGTSSLSSSGAEESEEWALKHGEMTSSLFWTLALKACSDSLCHVEKAQEDFQGELRYLLTGQVGRGQTCAIFTSLLYVLNECCIDDAMKSMSCALSRLCLGLSLSPAAGCDRLSKFAELVAEEELKDVARGYRELGVSIGMVASCWISQAFLNTFEWQEVFVWLLLPAAKTLALALVEGAELLSYTCVVAVKVMEAHTRRHYCDDEYEFLELGKQSLPDFRLSQWIAEIRGLAERYEPLCKSFLYKQ</sequence>
<organism evidence="2">
    <name type="scientific">Guillardia theta (strain CCMP2712)</name>
    <name type="common">Cryptophyte</name>
    <dbReference type="NCBI Taxonomy" id="905079"/>
    <lineage>
        <taxon>Eukaryota</taxon>
        <taxon>Cryptophyceae</taxon>
        <taxon>Pyrenomonadales</taxon>
        <taxon>Geminigeraceae</taxon>
        <taxon>Guillardia</taxon>
    </lineage>
</organism>
<dbReference type="PaxDb" id="55529-EKX39519"/>
<evidence type="ECO:0000313" key="4">
    <source>
        <dbReference type="Proteomes" id="UP000011087"/>
    </source>
</evidence>
<gene>
    <name evidence="2" type="ORF">GUITHDRAFT_143502</name>
</gene>
<reference evidence="3" key="3">
    <citation type="submission" date="2015-06" db="UniProtKB">
        <authorList>
            <consortium name="EnsemblProtists"/>
        </authorList>
    </citation>
    <scope>IDENTIFICATION</scope>
</reference>
<dbReference type="GeneID" id="17296232"/>
<keyword evidence="4" id="KW-1185">Reference proteome</keyword>